<feature type="site" description="Reversibly protonated during proton transport" evidence="13">
    <location>
        <position position="55"/>
    </location>
</feature>
<comment type="similarity">
    <text evidence="2 13">Belongs to the ATPase C chain family.</text>
</comment>
<evidence type="ECO:0000256" key="5">
    <source>
        <dbReference type="ARBA" id="ARBA00022692"/>
    </source>
</evidence>
<dbReference type="Proteomes" id="UP000034154">
    <property type="component" value="Unassembled WGS sequence"/>
</dbReference>
<evidence type="ECO:0000256" key="13">
    <source>
        <dbReference type="HAMAP-Rule" id="MF_01396"/>
    </source>
</evidence>
<evidence type="ECO:0000256" key="10">
    <source>
        <dbReference type="ARBA" id="ARBA00023136"/>
    </source>
</evidence>
<evidence type="ECO:0000259" key="14">
    <source>
        <dbReference type="Pfam" id="PF00137"/>
    </source>
</evidence>
<dbReference type="InterPro" id="IPR038662">
    <property type="entry name" value="ATP_synth_F0_csu_sf"/>
</dbReference>
<evidence type="ECO:0000256" key="9">
    <source>
        <dbReference type="ARBA" id="ARBA00023121"/>
    </source>
</evidence>
<evidence type="ECO:0000256" key="3">
    <source>
        <dbReference type="ARBA" id="ARBA00022448"/>
    </source>
</evidence>
<dbReference type="Gene3D" id="1.20.20.10">
    <property type="entry name" value="F1F0 ATP synthase subunit C"/>
    <property type="match status" value="1"/>
</dbReference>
<dbReference type="CDD" id="cd18121">
    <property type="entry name" value="ATP-synt_Fo_c"/>
    <property type="match status" value="1"/>
</dbReference>
<dbReference type="EMBL" id="LCJB01000039">
    <property type="protein sequence ID" value="KKT69996.1"/>
    <property type="molecule type" value="Genomic_DNA"/>
</dbReference>
<comment type="function">
    <text evidence="13">Key component of the F(0) channel; it plays a direct role in translocation across the membrane. A homomeric c-ring of between 10-14 subunits forms the central stalk rotor element with the F(1) delta and epsilon subunits.</text>
</comment>
<feature type="domain" description="V-ATPase proteolipid subunit C-like" evidence="14">
    <location>
        <begin position="5"/>
        <end position="68"/>
    </location>
</feature>
<organism evidence="15 16">
    <name type="scientific">Candidatus Uhrbacteria bacterium GW2011_GWF2_44_350</name>
    <dbReference type="NCBI Taxonomy" id="1619000"/>
    <lineage>
        <taxon>Bacteria</taxon>
        <taxon>Candidatus Uhriibacteriota</taxon>
    </lineage>
</organism>
<keyword evidence="9 13" id="KW-0446">Lipid-binding</keyword>
<name>A0A0G1JED8_9BACT</name>
<feature type="transmembrane region" description="Helical" evidence="13">
    <location>
        <begin position="45"/>
        <end position="68"/>
    </location>
</feature>
<keyword evidence="13" id="KW-1003">Cell membrane</keyword>
<comment type="caution">
    <text evidence="15">The sequence shown here is derived from an EMBL/GenBank/DDBJ whole genome shotgun (WGS) entry which is preliminary data.</text>
</comment>
<keyword evidence="5 13" id="KW-0812">Transmembrane</keyword>
<dbReference type="SUPFAM" id="SSF81333">
    <property type="entry name" value="F1F0 ATP synthase subunit C"/>
    <property type="match status" value="1"/>
</dbReference>
<dbReference type="InterPro" id="IPR035921">
    <property type="entry name" value="F/V-ATP_Csub_sf"/>
</dbReference>
<proteinExistence type="inferred from homology"/>
<evidence type="ECO:0000256" key="1">
    <source>
        <dbReference type="ARBA" id="ARBA00004141"/>
    </source>
</evidence>
<evidence type="ECO:0000256" key="12">
    <source>
        <dbReference type="ARBA" id="ARBA00025198"/>
    </source>
</evidence>
<comment type="subcellular location">
    <subcellularLocation>
        <location evidence="13">Cell membrane</location>
        <topology evidence="13">Multi-pass membrane protein</topology>
    </subcellularLocation>
    <subcellularLocation>
        <location evidence="1">Membrane</location>
        <topology evidence="1">Multi-pass membrane protein</topology>
    </subcellularLocation>
</comment>
<evidence type="ECO:0000256" key="11">
    <source>
        <dbReference type="ARBA" id="ARBA00023310"/>
    </source>
</evidence>
<comment type="caution">
    <text evidence="13">Lacks conserved residue(s) required for the propagation of feature annotation.</text>
</comment>
<dbReference type="InterPro" id="IPR002379">
    <property type="entry name" value="ATPase_proteolipid_c-like_dom"/>
</dbReference>
<keyword evidence="11 13" id="KW-0066">ATP synthesis</keyword>
<keyword evidence="8 13" id="KW-0406">Ion transport</keyword>
<evidence type="ECO:0000313" key="16">
    <source>
        <dbReference type="Proteomes" id="UP000034154"/>
    </source>
</evidence>
<reference evidence="15 16" key="1">
    <citation type="journal article" date="2015" name="Nature">
        <title>rRNA introns, odd ribosomes, and small enigmatic genomes across a large radiation of phyla.</title>
        <authorList>
            <person name="Brown C.T."/>
            <person name="Hug L.A."/>
            <person name="Thomas B.C."/>
            <person name="Sharon I."/>
            <person name="Castelle C.J."/>
            <person name="Singh A."/>
            <person name="Wilkins M.J."/>
            <person name="Williams K.H."/>
            <person name="Banfield J.F."/>
        </authorList>
    </citation>
    <scope>NUCLEOTIDE SEQUENCE [LARGE SCALE GENOMIC DNA]</scope>
</reference>
<gene>
    <name evidence="13" type="primary">atpE</name>
    <name evidence="15" type="ORF">UW63_C0039G0003</name>
</gene>
<dbReference type="InterPro" id="IPR020537">
    <property type="entry name" value="ATP_synth_F0_csu_DDCD_BS"/>
</dbReference>
<dbReference type="InterPro" id="IPR005953">
    <property type="entry name" value="ATP_synth_csu_bac/chlpt"/>
</dbReference>
<keyword evidence="10 13" id="KW-0472">Membrane</keyword>
<dbReference type="NCBIfam" id="TIGR01260">
    <property type="entry name" value="ATP_synt_c"/>
    <property type="match status" value="1"/>
</dbReference>
<sequence length="72" mass="7295">MLKLLASALAIAIGGFAPALSIGLIGSKAMEGIGRNPEAAGKLLVPMLLGMAFAEAIAIYSLVVALIIQFVL</sequence>
<keyword evidence="6 13" id="KW-0375">Hydrogen ion transport</keyword>
<dbReference type="AlphaFoldDB" id="A0A0G1JED8"/>
<keyword evidence="4 13" id="KW-0138">CF(0)</keyword>
<evidence type="ECO:0000256" key="4">
    <source>
        <dbReference type="ARBA" id="ARBA00022547"/>
    </source>
</evidence>
<dbReference type="GO" id="GO:0033177">
    <property type="term" value="C:proton-transporting two-sector ATPase complex, proton-transporting domain"/>
    <property type="evidence" value="ECO:0007669"/>
    <property type="project" value="InterPro"/>
</dbReference>
<dbReference type="GO" id="GO:0046933">
    <property type="term" value="F:proton-transporting ATP synthase activity, rotational mechanism"/>
    <property type="evidence" value="ECO:0007669"/>
    <property type="project" value="UniProtKB-UniRule"/>
</dbReference>
<evidence type="ECO:0000256" key="8">
    <source>
        <dbReference type="ARBA" id="ARBA00023065"/>
    </source>
</evidence>
<dbReference type="InterPro" id="IPR000454">
    <property type="entry name" value="ATP_synth_F0_csu"/>
</dbReference>
<comment type="function">
    <text evidence="12 13">F(1)F(0) ATP synthase produces ATP from ADP in the presence of a proton or sodium gradient. F-type ATPases consist of two structural domains, F(1) containing the extramembraneous catalytic core and F(0) containing the membrane proton channel, linked together by a central stalk and a peripheral stalk. During catalysis, ATP synthesis in the catalytic domain of F(1) is coupled via a rotary mechanism of the central stalk subunits to proton translocation.</text>
</comment>
<keyword evidence="7 13" id="KW-1133">Transmembrane helix</keyword>
<dbReference type="GO" id="GO:0008289">
    <property type="term" value="F:lipid binding"/>
    <property type="evidence" value="ECO:0007669"/>
    <property type="project" value="UniProtKB-KW"/>
</dbReference>
<dbReference type="GO" id="GO:0045259">
    <property type="term" value="C:proton-transporting ATP synthase complex"/>
    <property type="evidence" value="ECO:0007669"/>
    <property type="project" value="UniProtKB-KW"/>
</dbReference>
<evidence type="ECO:0000256" key="6">
    <source>
        <dbReference type="ARBA" id="ARBA00022781"/>
    </source>
</evidence>
<keyword evidence="3 13" id="KW-0813">Transport</keyword>
<evidence type="ECO:0000256" key="7">
    <source>
        <dbReference type="ARBA" id="ARBA00022989"/>
    </source>
</evidence>
<dbReference type="PROSITE" id="PS00605">
    <property type="entry name" value="ATPASE_C"/>
    <property type="match status" value="1"/>
</dbReference>
<protein>
    <recommendedName>
        <fullName evidence="13">ATP synthase subunit c</fullName>
    </recommendedName>
    <alternativeName>
        <fullName evidence="13">ATP synthase F(0) sector subunit c</fullName>
    </alternativeName>
    <alternativeName>
        <fullName evidence="13">F-type ATPase subunit c</fullName>
        <shortName evidence="13">F-ATPase subunit c</shortName>
    </alternativeName>
    <alternativeName>
        <fullName evidence="13">Lipid-binding protein</fullName>
    </alternativeName>
</protein>
<evidence type="ECO:0000313" key="15">
    <source>
        <dbReference type="EMBL" id="KKT69996.1"/>
    </source>
</evidence>
<dbReference type="Pfam" id="PF00137">
    <property type="entry name" value="ATP-synt_C"/>
    <property type="match status" value="1"/>
</dbReference>
<dbReference type="HAMAP" id="MF_01396">
    <property type="entry name" value="ATP_synth_c_bact"/>
    <property type="match status" value="1"/>
</dbReference>
<evidence type="ECO:0000256" key="2">
    <source>
        <dbReference type="ARBA" id="ARBA00006704"/>
    </source>
</evidence>
<accession>A0A0G1JED8</accession>
<dbReference type="GO" id="GO:0005886">
    <property type="term" value="C:plasma membrane"/>
    <property type="evidence" value="ECO:0007669"/>
    <property type="project" value="UniProtKB-SubCell"/>
</dbReference>
<dbReference type="PRINTS" id="PR00124">
    <property type="entry name" value="ATPASEC"/>
</dbReference>